<dbReference type="SMART" id="SM00856">
    <property type="entry name" value="PMEI"/>
    <property type="match status" value="1"/>
</dbReference>
<dbReference type="AlphaFoldDB" id="A0A565C3L0"/>
<feature type="domain" description="Pectinesterase inhibitor" evidence="5">
    <location>
        <begin position="19"/>
        <end position="173"/>
    </location>
</feature>
<evidence type="ECO:0000256" key="4">
    <source>
        <dbReference type="SAM" id="SignalP"/>
    </source>
</evidence>
<dbReference type="Proteomes" id="UP000489600">
    <property type="component" value="Unassembled WGS sequence"/>
</dbReference>
<evidence type="ECO:0000313" key="7">
    <source>
        <dbReference type="Proteomes" id="UP000489600"/>
    </source>
</evidence>
<accession>A0A565C3L0</accession>
<dbReference type="InterPro" id="IPR034088">
    <property type="entry name" value="Pla_a_1-like"/>
</dbReference>
<keyword evidence="7" id="KW-1185">Reference proteome</keyword>
<gene>
    <name evidence="6" type="ORF">ANE_LOCUS18649</name>
</gene>
<evidence type="ECO:0000256" key="3">
    <source>
        <dbReference type="ARBA" id="ARBA00038471"/>
    </source>
</evidence>
<dbReference type="GO" id="GO:0005576">
    <property type="term" value="C:extracellular region"/>
    <property type="evidence" value="ECO:0007669"/>
    <property type="project" value="UniProtKB-ARBA"/>
</dbReference>
<feature type="chain" id="PRO_5022171827" description="Pectinesterase inhibitor domain-containing protein" evidence="4">
    <location>
        <begin position="21"/>
        <end position="178"/>
    </location>
</feature>
<comment type="similarity">
    <text evidence="3">Belongs to the PMEI family.</text>
</comment>
<dbReference type="GO" id="GO:0004857">
    <property type="term" value="F:enzyme inhibitor activity"/>
    <property type="evidence" value="ECO:0007669"/>
    <property type="project" value="InterPro"/>
</dbReference>
<dbReference type="SUPFAM" id="SSF101148">
    <property type="entry name" value="Plant invertase/pectin methylesterase inhibitor"/>
    <property type="match status" value="1"/>
</dbReference>
<comment type="caution">
    <text evidence="6">The sequence shown here is derived from an EMBL/GenBank/DDBJ whole genome shotgun (WGS) entry which is preliminary data.</text>
</comment>
<dbReference type="CDD" id="cd15795">
    <property type="entry name" value="PMEI-Pla_a_1_like"/>
    <property type="match status" value="1"/>
</dbReference>
<dbReference type="InterPro" id="IPR035513">
    <property type="entry name" value="Invertase/methylesterase_inhib"/>
</dbReference>
<dbReference type="NCBIfam" id="TIGR01614">
    <property type="entry name" value="PME_inhib"/>
    <property type="match status" value="1"/>
</dbReference>
<evidence type="ECO:0000256" key="1">
    <source>
        <dbReference type="ARBA" id="ARBA00022729"/>
    </source>
</evidence>
<name>A0A565C3L0_9BRAS</name>
<dbReference type="Gene3D" id="1.20.140.40">
    <property type="entry name" value="Invertase/pectin methylesterase inhibitor family protein"/>
    <property type="match status" value="1"/>
</dbReference>
<dbReference type="PANTHER" id="PTHR35357">
    <property type="entry name" value="OS02G0537100 PROTEIN"/>
    <property type="match status" value="1"/>
</dbReference>
<dbReference type="InterPro" id="IPR006501">
    <property type="entry name" value="Pectinesterase_inhib_dom"/>
</dbReference>
<dbReference type="EMBL" id="CABITT030000006">
    <property type="protein sequence ID" value="VVB08205.1"/>
    <property type="molecule type" value="Genomic_DNA"/>
</dbReference>
<feature type="signal peptide" evidence="4">
    <location>
        <begin position="1"/>
        <end position="20"/>
    </location>
</feature>
<organism evidence="6 7">
    <name type="scientific">Arabis nemorensis</name>
    <dbReference type="NCBI Taxonomy" id="586526"/>
    <lineage>
        <taxon>Eukaryota</taxon>
        <taxon>Viridiplantae</taxon>
        <taxon>Streptophyta</taxon>
        <taxon>Embryophyta</taxon>
        <taxon>Tracheophyta</taxon>
        <taxon>Spermatophyta</taxon>
        <taxon>Magnoliopsida</taxon>
        <taxon>eudicotyledons</taxon>
        <taxon>Gunneridae</taxon>
        <taxon>Pentapetalae</taxon>
        <taxon>rosids</taxon>
        <taxon>malvids</taxon>
        <taxon>Brassicales</taxon>
        <taxon>Brassicaceae</taxon>
        <taxon>Arabideae</taxon>
        <taxon>Arabis</taxon>
    </lineage>
</organism>
<dbReference type="PANTHER" id="PTHR35357:SF15">
    <property type="entry name" value="PLANT INVERTASE_PECTIN METHYLESTERASE INHIBITOR SUPERFAMILY PROTEIN"/>
    <property type="match status" value="1"/>
</dbReference>
<sequence length="178" mass="20076">MQFLIYLVMFFLLLNGFATAQSLIQDSCKKAANLSRNFNYDFCVKSLEGNPQCKTAESLDGLVLPSTNMAVLKITSLKGIAEKIIKEKRYEKDSEKPFRDCLELYSDAQNSLKEALMIVKSHDYKSANVVISAAMGAPTSCETGFKEKKRYQKSPFTKDNDVLFQMILIPLAFTNMLK</sequence>
<keyword evidence="2" id="KW-1015">Disulfide bond</keyword>
<evidence type="ECO:0000313" key="6">
    <source>
        <dbReference type="EMBL" id="VVB08205.1"/>
    </source>
</evidence>
<protein>
    <recommendedName>
        <fullName evidence="5">Pectinesterase inhibitor domain-containing protein</fullName>
    </recommendedName>
</protein>
<dbReference type="OrthoDB" id="1915198at2759"/>
<evidence type="ECO:0000256" key="2">
    <source>
        <dbReference type="ARBA" id="ARBA00023157"/>
    </source>
</evidence>
<evidence type="ECO:0000259" key="5">
    <source>
        <dbReference type="SMART" id="SM00856"/>
    </source>
</evidence>
<proteinExistence type="inferred from homology"/>
<dbReference type="Pfam" id="PF04043">
    <property type="entry name" value="PMEI"/>
    <property type="match status" value="1"/>
</dbReference>
<dbReference type="FunFam" id="1.20.140.40:FF:000002">
    <property type="entry name" value="Putative invertase inhibitor"/>
    <property type="match status" value="1"/>
</dbReference>
<reference evidence="6" key="1">
    <citation type="submission" date="2019-07" db="EMBL/GenBank/DDBJ databases">
        <authorList>
            <person name="Dittberner H."/>
        </authorList>
    </citation>
    <scope>NUCLEOTIDE SEQUENCE [LARGE SCALE GENOMIC DNA]</scope>
</reference>
<keyword evidence="1 4" id="KW-0732">Signal</keyword>